<dbReference type="EMBL" id="KQ098866">
    <property type="protein sequence ID" value="KMS93799.1"/>
    <property type="molecule type" value="Genomic_DNA"/>
</dbReference>
<reference evidence="1 2" key="1">
    <citation type="journal article" date="2014" name="Nature">
        <title>The genome of the recently domesticated crop plant sugar beet (Beta vulgaris).</title>
        <authorList>
            <person name="Dohm J.C."/>
            <person name="Minoche A.E."/>
            <person name="Holtgrawe D."/>
            <person name="Capella-Gutierrez S."/>
            <person name="Zakrzewski F."/>
            <person name="Tafer H."/>
            <person name="Rupp O."/>
            <person name="Sorensen T.R."/>
            <person name="Stracke R."/>
            <person name="Reinhardt R."/>
            <person name="Goesmann A."/>
            <person name="Kraft T."/>
            <person name="Schulz B."/>
            <person name="Stadler P.F."/>
            <person name="Schmidt T."/>
            <person name="Gabaldon T."/>
            <person name="Lehrach H."/>
            <person name="Weisshaar B."/>
            <person name="Himmelbauer H."/>
        </authorList>
    </citation>
    <scope>NUCLEOTIDE SEQUENCE [LARGE SCALE GENOMIC DNA]</scope>
    <source>
        <tissue evidence="1">Taproot</tissue>
    </source>
</reference>
<gene>
    <name evidence="1" type="ORF">BVRB_027840</name>
</gene>
<dbReference type="AlphaFoldDB" id="A0A0J8AY90"/>
<sequence>MNEGFDVEFTKVAGAKDANGAFEKRWMTIDEVDSHDRPDHVALNQRIAFFCDSSSQTINNQSLTLPEMELIGDAIIFTTAGSIETLVWVSAGMKCSNSSGVQKFVVTIALRDSVDALKKLISASSGNGFPRAAFMVLSRTKVFLSKNSAMALKKADRTNAPMMETLLTFKKAAASFNS</sequence>
<proteinExistence type="predicted"/>
<accession>A0A0J8AY90</accession>
<organism evidence="1 2">
    <name type="scientific">Beta vulgaris subsp. vulgaris</name>
    <name type="common">Beet</name>
    <dbReference type="NCBI Taxonomy" id="3555"/>
    <lineage>
        <taxon>Eukaryota</taxon>
        <taxon>Viridiplantae</taxon>
        <taxon>Streptophyta</taxon>
        <taxon>Embryophyta</taxon>
        <taxon>Tracheophyta</taxon>
        <taxon>Spermatophyta</taxon>
        <taxon>Magnoliopsida</taxon>
        <taxon>eudicotyledons</taxon>
        <taxon>Gunneridae</taxon>
        <taxon>Pentapetalae</taxon>
        <taxon>Caryophyllales</taxon>
        <taxon>Chenopodiaceae</taxon>
        <taxon>Betoideae</taxon>
        <taxon>Beta</taxon>
    </lineage>
</organism>
<protein>
    <submittedName>
        <fullName evidence="1">Uncharacterized protein</fullName>
    </submittedName>
</protein>
<dbReference type="Proteomes" id="UP000035740">
    <property type="component" value="Unassembled WGS sequence"/>
</dbReference>
<evidence type="ECO:0000313" key="1">
    <source>
        <dbReference type="EMBL" id="KMS93799.1"/>
    </source>
</evidence>
<dbReference type="Gramene" id="KMS93799">
    <property type="protein sequence ID" value="KMS93799"/>
    <property type="gene ID" value="BVRB_027840"/>
</dbReference>
<name>A0A0J8AY90_BETVV</name>
<evidence type="ECO:0000313" key="2">
    <source>
        <dbReference type="Proteomes" id="UP000035740"/>
    </source>
</evidence>
<keyword evidence="2" id="KW-1185">Reference proteome</keyword>